<evidence type="ECO:0000313" key="2">
    <source>
        <dbReference type="EMBL" id="TLE10433.1"/>
    </source>
</evidence>
<dbReference type="AlphaFoldDB" id="A0A4U8UA35"/>
<proteinExistence type="predicted"/>
<organism evidence="2 3">
    <name type="scientific">Helicobacter bilis</name>
    <dbReference type="NCBI Taxonomy" id="37372"/>
    <lineage>
        <taxon>Bacteria</taxon>
        <taxon>Pseudomonadati</taxon>
        <taxon>Campylobacterota</taxon>
        <taxon>Epsilonproteobacteria</taxon>
        <taxon>Campylobacterales</taxon>
        <taxon>Helicobacteraceae</taxon>
        <taxon>Helicobacter</taxon>
    </lineage>
</organism>
<dbReference type="RefSeq" id="WP_034563839.1">
    <property type="nucleotide sequence ID" value="NZ_FZMS01000028.1"/>
</dbReference>
<evidence type="ECO:0000259" key="1">
    <source>
        <dbReference type="Pfam" id="PF06745"/>
    </source>
</evidence>
<dbReference type="Proteomes" id="UP000029857">
    <property type="component" value="Unassembled WGS sequence"/>
</dbReference>
<dbReference type="SUPFAM" id="SSF52540">
    <property type="entry name" value="P-loop containing nucleoside triphosphate hydrolases"/>
    <property type="match status" value="1"/>
</dbReference>
<protein>
    <recommendedName>
        <fullName evidence="1">KaiC-like domain-containing protein</fullName>
    </recommendedName>
</protein>
<dbReference type="Pfam" id="PF06745">
    <property type="entry name" value="ATPase"/>
    <property type="match status" value="1"/>
</dbReference>
<dbReference type="InterPro" id="IPR014774">
    <property type="entry name" value="KaiC-like_dom"/>
</dbReference>
<name>A0A4U8UA35_9HELI</name>
<gene>
    <name evidence="2" type="ORF">LS79_005875</name>
</gene>
<dbReference type="EMBL" id="JRPJ02000017">
    <property type="protein sequence ID" value="TLE10433.1"/>
    <property type="molecule type" value="Genomic_DNA"/>
</dbReference>
<comment type="caution">
    <text evidence="2">The sequence shown here is derived from an EMBL/GenBank/DDBJ whole genome shotgun (WGS) entry which is preliminary data.</text>
</comment>
<dbReference type="Gene3D" id="3.40.50.300">
    <property type="entry name" value="P-loop containing nucleotide triphosphate hydrolases"/>
    <property type="match status" value="1"/>
</dbReference>
<sequence length="417" mass="48557">MKNVESLVLRSVIQYSEELPLFFQTLKKEFFSDEAQIVYECLWEAFINKVHIEMDYIAQKIEKQEIILALLEQIPTKHIQQYYNILLDDYNIVRRMELMEELQKVSGKRYVDLMSIFNDFMPKTATKYMTLKQRLQYIQDNDIKFKQYELGVNFLDIVLHGGIELHKLVLISGEYEAGKTSLCLQIIRNLAKVEQCAYFCFEFPADKYAIDENKILQRMLMSNELKPHELEAIQNNIYIIDEGMNVDDTAANILFLASCGVKFFVIDSQMRLNVEQSLNVEESESKKFKILNNLCNKYGIVIFLIVQTSKNDTKSPSGSKKGGHEASIMIRIEHNKSKDNDAPFDPYTRSVIIQKNKQTGKHAKFNVSFDVTNQTFHSNDIVEYEDYAKKERKQTQMVLPEVSQELIVENTINLPLI</sequence>
<dbReference type="InterPro" id="IPR027417">
    <property type="entry name" value="P-loop_NTPase"/>
</dbReference>
<feature type="domain" description="KaiC-like" evidence="1">
    <location>
        <begin position="151"/>
        <end position="373"/>
    </location>
</feature>
<evidence type="ECO:0000313" key="3">
    <source>
        <dbReference type="Proteomes" id="UP000029857"/>
    </source>
</evidence>
<accession>A0A4U8UA35</accession>
<reference evidence="2 3" key="1">
    <citation type="journal article" date="2014" name="Genome Announc.">
        <title>Draft genome sequences of eight enterohepatic helicobacter species isolated from both laboratory and wild rodents.</title>
        <authorList>
            <person name="Sheh A."/>
            <person name="Shen Z."/>
            <person name="Fox J.G."/>
        </authorList>
    </citation>
    <scope>NUCLEOTIDE SEQUENCE [LARGE SCALE GENOMIC DNA]</scope>
    <source>
        <strain evidence="2 3">ATCC 49320</strain>
    </source>
</reference>